<feature type="domain" description="LIM zinc-binding" evidence="7">
    <location>
        <begin position="781"/>
        <end position="841"/>
    </location>
</feature>
<dbReference type="InterPro" id="IPR001781">
    <property type="entry name" value="Znf_LIM"/>
</dbReference>
<dbReference type="EMBL" id="GGFM01002673">
    <property type="protein sequence ID" value="MBW23424.1"/>
    <property type="molecule type" value="Transcribed_RNA"/>
</dbReference>
<dbReference type="InterPro" id="IPR047172">
    <property type="entry name" value="Ajuba-like"/>
</dbReference>
<dbReference type="GO" id="GO:0003714">
    <property type="term" value="F:transcription corepressor activity"/>
    <property type="evidence" value="ECO:0007669"/>
    <property type="project" value="TreeGrafter"/>
</dbReference>
<dbReference type="GO" id="GO:0005634">
    <property type="term" value="C:nucleus"/>
    <property type="evidence" value="ECO:0007669"/>
    <property type="project" value="TreeGrafter"/>
</dbReference>
<dbReference type="CDD" id="cd09355">
    <property type="entry name" value="LIM2_Ajuba_like"/>
    <property type="match status" value="1"/>
</dbReference>
<feature type="domain" description="LIM zinc-binding" evidence="7">
    <location>
        <begin position="844"/>
        <end position="910"/>
    </location>
</feature>
<dbReference type="FunFam" id="2.10.110.10:FF:000028">
    <property type="entry name" value="LIM domain-containing protein 1"/>
    <property type="match status" value="1"/>
</dbReference>
<dbReference type="Pfam" id="PF00412">
    <property type="entry name" value="LIM"/>
    <property type="match status" value="3"/>
</dbReference>
<dbReference type="FunFam" id="2.10.110.10:FF:000037">
    <property type="entry name" value="LIM domain-containing protein 1"/>
    <property type="match status" value="1"/>
</dbReference>
<feature type="region of interest" description="Disordered" evidence="6">
    <location>
        <begin position="473"/>
        <end position="512"/>
    </location>
</feature>
<feature type="region of interest" description="Disordered" evidence="6">
    <location>
        <begin position="212"/>
        <end position="371"/>
    </location>
</feature>
<dbReference type="GO" id="GO:0005912">
    <property type="term" value="C:adherens junction"/>
    <property type="evidence" value="ECO:0007669"/>
    <property type="project" value="TreeGrafter"/>
</dbReference>
<dbReference type="InterPro" id="IPR047248">
    <property type="entry name" value="Ajuba-like_LIM3"/>
</dbReference>
<feature type="region of interest" description="Disordered" evidence="6">
    <location>
        <begin position="532"/>
        <end position="574"/>
    </location>
</feature>
<evidence type="ECO:0000256" key="3">
    <source>
        <dbReference type="ARBA" id="ARBA00022833"/>
    </source>
</evidence>
<dbReference type="CDD" id="cd09438">
    <property type="entry name" value="LIM3_Ajuba_like"/>
    <property type="match status" value="1"/>
</dbReference>
<evidence type="ECO:0000313" key="8">
    <source>
        <dbReference type="EMBL" id="MBW23424.1"/>
    </source>
</evidence>
<evidence type="ECO:0000256" key="4">
    <source>
        <dbReference type="ARBA" id="ARBA00023038"/>
    </source>
</evidence>
<dbReference type="GO" id="GO:0035331">
    <property type="term" value="P:negative regulation of hippo signaling"/>
    <property type="evidence" value="ECO:0007669"/>
    <property type="project" value="TreeGrafter"/>
</dbReference>
<keyword evidence="2" id="KW-0677">Repeat</keyword>
<dbReference type="GO" id="GO:0005667">
    <property type="term" value="C:transcription regulator complex"/>
    <property type="evidence" value="ECO:0007669"/>
    <property type="project" value="TreeGrafter"/>
</dbReference>
<evidence type="ECO:0000259" key="7">
    <source>
        <dbReference type="PROSITE" id="PS50023"/>
    </source>
</evidence>
<dbReference type="InterPro" id="IPR047245">
    <property type="entry name" value="Ajuba-like_LIM1"/>
</dbReference>
<feature type="compositionally biased region" description="Low complexity" evidence="6">
    <location>
        <begin position="112"/>
        <end position="139"/>
    </location>
</feature>
<feature type="compositionally biased region" description="Low complexity" evidence="6">
    <location>
        <begin position="652"/>
        <end position="672"/>
    </location>
</feature>
<feature type="compositionally biased region" description="Gly residues" evidence="6">
    <location>
        <begin position="140"/>
        <end position="149"/>
    </location>
</feature>
<dbReference type="SUPFAM" id="SSF57716">
    <property type="entry name" value="Glucocorticoid receptor-like (DNA-binding domain)"/>
    <property type="match status" value="2"/>
</dbReference>
<dbReference type="GO" id="GO:0000932">
    <property type="term" value="C:P-body"/>
    <property type="evidence" value="ECO:0007669"/>
    <property type="project" value="TreeGrafter"/>
</dbReference>
<feature type="compositionally biased region" description="Low complexity" evidence="6">
    <location>
        <begin position="598"/>
        <end position="621"/>
    </location>
</feature>
<dbReference type="InterPro" id="IPR047247">
    <property type="entry name" value="Ajuba-like_LIM2"/>
</dbReference>
<evidence type="ECO:0000256" key="5">
    <source>
        <dbReference type="PROSITE-ProRule" id="PRU00125"/>
    </source>
</evidence>
<organism evidence="8">
    <name type="scientific">Anopheles braziliensis</name>
    <dbReference type="NCBI Taxonomy" id="58242"/>
    <lineage>
        <taxon>Eukaryota</taxon>
        <taxon>Metazoa</taxon>
        <taxon>Ecdysozoa</taxon>
        <taxon>Arthropoda</taxon>
        <taxon>Hexapoda</taxon>
        <taxon>Insecta</taxon>
        <taxon>Pterygota</taxon>
        <taxon>Neoptera</taxon>
        <taxon>Endopterygota</taxon>
        <taxon>Diptera</taxon>
        <taxon>Nematocera</taxon>
        <taxon>Culicoidea</taxon>
        <taxon>Culicidae</taxon>
        <taxon>Anophelinae</taxon>
        <taxon>Anopheles</taxon>
    </lineage>
</organism>
<dbReference type="PANTHER" id="PTHR24219">
    <property type="entry name" value="LIM DOMAIN-CONTAINING PROTEIN JUB"/>
    <property type="match status" value="1"/>
</dbReference>
<feature type="compositionally biased region" description="Polar residues" evidence="6">
    <location>
        <begin position="178"/>
        <end position="187"/>
    </location>
</feature>
<dbReference type="PANTHER" id="PTHR24219:SF4">
    <property type="entry name" value="LIM DOMAIN-CONTAINING PROTEIN JUB"/>
    <property type="match status" value="1"/>
</dbReference>
<keyword evidence="4 5" id="KW-0440">LIM domain</keyword>
<feature type="region of interest" description="Disordered" evidence="6">
    <location>
        <begin position="112"/>
        <end position="187"/>
    </location>
</feature>
<dbReference type="AlphaFoldDB" id="A0A2M3Z4I4"/>
<feature type="compositionally biased region" description="Polar residues" evidence="6">
    <location>
        <begin position="490"/>
        <end position="509"/>
    </location>
</feature>
<feature type="compositionally biased region" description="Polar residues" evidence="6">
    <location>
        <begin position="154"/>
        <end position="171"/>
    </location>
</feature>
<protein>
    <submittedName>
        <fullName evidence="8">Putative focal adhesion adaptor protein paxillin</fullName>
    </submittedName>
</protein>
<feature type="domain" description="LIM zinc-binding" evidence="7">
    <location>
        <begin position="716"/>
        <end position="777"/>
    </location>
</feature>
<accession>A0A2M3Z4I4</accession>
<dbReference type="GO" id="GO:0001666">
    <property type="term" value="P:response to hypoxia"/>
    <property type="evidence" value="ECO:0007669"/>
    <property type="project" value="TreeGrafter"/>
</dbReference>
<reference evidence="8" key="1">
    <citation type="submission" date="2018-01" db="EMBL/GenBank/DDBJ databases">
        <title>An insight into the sialome of Amazonian anophelines.</title>
        <authorList>
            <person name="Ribeiro J.M."/>
            <person name="Scarpassa V."/>
            <person name="Calvo E."/>
        </authorList>
    </citation>
    <scope>NUCLEOTIDE SEQUENCE</scope>
    <source>
        <tissue evidence="8">Salivary glands</tissue>
    </source>
</reference>
<proteinExistence type="predicted"/>
<feature type="compositionally biased region" description="Low complexity" evidence="6">
    <location>
        <begin position="541"/>
        <end position="566"/>
    </location>
</feature>
<evidence type="ECO:0000256" key="1">
    <source>
        <dbReference type="ARBA" id="ARBA00022723"/>
    </source>
</evidence>
<feature type="compositionally biased region" description="Low complexity" evidence="6">
    <location>
        <begin position="316"/>
        <end position="330"/>
    </location>
</feature>
<dbReference type="GO" id="GO:0007010">
    <property type="term" value="P:cytoskeleton organization"/>
    <property type="evidence" value="ECO:0007669"/>
    <property type="project" value="TreeGrafter"/>
</dbReference>
<feature type="compositionally biased region" description="Low complexity" evidence="6">
    <location>
        <begin position="351"/>
        <end position="371"/>
    </location>
</feature>
<evidence type="ECO:0000256" key="6">
    <source>
        <dbReference type="SAM" id="MobiDB-lite"/>
    </source>
</evidence>
<evidence type="ECO:0000256" key="2">
    <source>
        <dbReference type="ARBA" id="ARBA00022737"/>
    </source>
</evidence>
<feature type="compositionally biased region" description="Low complexity" evidence="6">
    <location>
        <begin position="263"/>
        <end position="273"/>
    </location>
</feature>
<dbReference type="PROSITE" id="PS50023">
    <property type="entry name" value="LIM_DOMAIN_2"/>
    <property type="match status" value="3"/>
</dbReference>
<feature type="region of interest" description="Disordered" evidence="6">
    <location>
        <begin position="594"/>
        <end position="692"/>
    </location>
</feature>
<dbReference type="CDD" id="cd09352">
    <property type="entry name" value="LIM1_Ajuba_like"/>
    <property type="match status" value="1"/>
</dbReference>
<dbReference type="SMART" id="SM00132">
    <property type="entry name" value="LIM"/>
    <property type="match status" value="3"/>
</dbReference>
<name>A0A2M3Z4I4_9DIPT</name>
<dbReference type="GO" id="GO:0046872">
    <property type="term" value="F:metal ion binding"/>
    <property type="evidence" value="ECO:0007669"/>
    <property type="project" value="UniProtKB-KW"/>
</dbReference>
<keyword evidence="3 5" id="KW-0862">Zinc</keyword>
<sequence length="930" mass="98704">MSSNHLHSQSQDAALIARMHQMRLDGNNGKLTSSLPRAHQASLLLETGSGGNNTYATILPVSSSGGSSANAGNATPQSSSMASMVNMQDYRMYDRYQNQMLAAAAAGKFPGSTMQAQHQQQQQQQQGGSAHATGATMTMTGGGGTGGGYHQYKVNGSPTHSMSNSSYQSGAGSPRPSVHSTGSNTSIGASMHQLQQPYYEGSRYQQTVYENIDYYPPPTSTQQQQQQQPYHSAGDSGLAYDNRKFESHNIKAQPQVPVGQQHSSVASSSLSLANGGGPLHGMMHMSGRYAHTPQPPELQEQPPIYENLHLSPTPPSAGQQQAQPQATKGSTQVYYHPRAGEGNSPSPGAPSAQHISAAYHQQQQQHLQQLSAAAGGDPYQQPIYETTNSANALRLGTASSVTTASVYHAQSQQHYHQNMPSAQVYHHSPTNSSISVKIAQQPQPVQLPNVKYHATGVPASAALPYADFQKSPKLGSSTVGPSLPPKSSEAMKTQQKNNGSPSRTGSSSVGKGFVEDINSSDYVCMTSGTKYTGSGSGSGGSNSSITSTANNSGAMKATTTTVTSPSGVGGGTTTAAMPVLVGQERQYATLQELETAKRQQQQATAATSGSIGGQRSSAANGAGAGGQAMAGTGLMAPGHSTGMATGIRGAVSPTPSQLSSGSGSGKPKGLTKNLLPYNVTPPRPTGPTEAERKIEEMTRQLEEEMEKSEEQGEYFGICHTCKEKVTGAGAACQAMGNLYHTNCFICCSCGRALRGKAFYNVHGRVYCEEDYMYSGFQQTAEKCAICGHLIMEMILQAMGKSYHPGCFRCCVCNECLDGVPFTVDVDNKIYCVNDYHSMFAPKCASCGKGITPVEGTEETVRVVAMDKDFHVDCYICEECGMQLTDEPDKRCYPYEGRLMCRSCHIQKISVLQDMRGQIIESVSATYQYMG</sequence>
<keyword evidence="1 5" id="KW-0479">Metal-binding</keyword>
<dbReference type="Gene3D" id="2.10.110.10">
    <property type="entry name" value="Cysteine Rich Protein"/>
    <property type="match status" value="3"/>
</dbReference>